<feature type="non-terminal residue" evidence="1">
    <location>
        <position position="267"/>
    </location>
</feature>
<dbReference type="EMBL" id="KN882013">
    <property type="protein sequence ID" value="KIY47090.1"/>
    <property type="molecule type" value="Genomic_DNA"/>
</dbReference>
<keyword evidence="2" id="KW-1185">Reference proteome</keyword>
<reference evidence="1 2" key="1">
    <citation type="journal article" date="2015" name="Fungal Genet. Biol.">
        <title>Evolution of novel wood decay mechanisms in Agaricales revealed by the genome sequences of Fistulina hepatica and Cylindrobasidium torrendii.</title>
        <authorList>
            <person name="Floudas D."/>
            <person name="Held B.W."/>
            <person name="Riley R."/>
            <person name="Nagy L.G."/>
            <person name="Koehler G."/>
            <person name="Ransdell A.S."/>
            <person name="Younus H."/>
            <person name="Chow J."/>
            <person name="Chiniquy J."/>
            <person name="Lipzen A."/>
            <person name="Tritt A."/>
            <person name="Sun H."/>
            <person name="Haridas S."/>
            <person name="LaButti K."/>
            <person name="Ohm R.A."/>
            <person name="Kues U."/>
            <person name="Blanchette R.A."/>
            <person name="Grigoriev I.V."/>
            <person name="Minto R.E."/>
            <person name="Hibbett D.S."/>
        </authorList>
    </citation>
    <scope>NUCLEOTIDE SEQUENCE [LARGE SCALE GENOMIC DNA]</scope>
    <source>
        <strain evidence="1 2">ATCC 64428</strain>
    </source>
</reference>
<name>A0A0D7A8N0_9AGAR</name>
<accession>A0A0D7A8N0</accession>
<dbReference type="Proteomes" id="UP000054144">
    <property type="component" value="Unassembled WGS sequence"/>
</dbReference>
<evidence type="ECO:0008006" key="3">
    <source>
        <dbReference type="Google" id="ProtNLM"/>
    </source>
</evidence>
<gene>
    <name evidence="1" type="ORF">FISHEDRAFT_21654</name>
</gene>
<feature type="non-terminal residue" evidence="1">
    <location>
        <position position="1"/>
    </location>
</feature>
<dbReference type="OrthoDB" id="2752996at2759"/>
<evidence type="ECO:0000313" key="1">
    <source>
        <dbReference type="EMBL" id="KIY47090.1"/>
    </source>
</evidence>
<organism evidence="1 2">
    <name type="scientific">Fistulina hepatica ATCC 64428</name>
    <dbReference type="NCBI Taxonomy" id="1128425"/>
    <lineage>
        <taxon>Eukaryota</taxon>
        <taxon>Fungi</taxon>
        <taxon>Dikarya</taxon>
        <taxon>Basidiomycota</taxon>
        <taxon>Agaricomycotina</taxon>
        <taxon>Agaricomycetes</taxon>
        <taxon>Agaricomycetidae</taxon>
        <taxon>Agaricales</taxon>
        <taxon>Fistulinaceae</taxon>
        <taxon>Fistulina</taxon>
    </lineage>
</organism>
<sequence>GIKLETITQALAYRGIIEQKPRPVRQSTTANLDKIRAAIEETTGKQPMDKKIWNSIQTKDISRRGQELIFSIIHDTFFIGNKWKQDGMPAELYDRTTCHALGCGDQEESMDHILTICTAPRQSTIWSLAKKLWEMTGRQWPGTCLGKIMGCTVIDLSEGDSKADKLAATGRNLLYKIIVAESIQLIWAIRCERVIGEKSHMEVEIHNRWLYRINKRLKLDQTLTNKKSFGNQAVQEGTVAGTWKGTLANEKNLLKRWTREPGVLVGI</sequence>
<dbReference type="AlphaFoldDB" id="A0A0D7A8N0"/>
<evidence type="ECO:0000313" key="2">
    <source>
        <dbReference type="Proteomes" id="UP000054144"/>
    </source>
</evidence>
<protein>
    <recommendedName>
        <fullName evidence="3">Reverse transcriptase zinc-binding domain-containing protein</fullName>
    </recommendedName>
</protein>
<proteinExistence type="predicted"/>